<evidence type="ECO:0000256" key="1">
    <source>
        <dbReference type="ARBA" id="ARBA00022553"/>
    </source>
</evidence>
<dbReference type="InterPro" id="IPR001789">
    <property type="entry name" value="Sig_transdc_resp-reg_receiver"/>
</dbReference>
<dbReference type="Pfam" id="PF00072">
    <property type="entry name" value="Response_reg"/>
    <property type="match status" value="1"/>
</dbReference>
<dbReference type="PROSITE" id="PS50110">
    <property type="entry name" value="RESPONSE_REGULATORY"/>
    <property type="match status" value="1"/>
</dbReference>
<organism evidence="4 5">
    <name type="scientific">Roseovarius tolerans</name>
    <dbReference type="NCBI Taxonomy" id="74031"/>
    <lineage>
        <taxon>Bacteria</taxon>
        <taxon>Pseudomonadati</taxon>
        <taxon>Pseudomonadota</taxon>
        <taxon>Alphaproteobacteria</taxon>
        <taxon>Rhodobacterales</taxon>
        <taxon>Roseobacteraceae</taxon>
        <taxon>Roseovarius</taxon>
    </lineage>
</organism>
<dbReference type="Proteomes" id="UP000182160">
    <property type="component" value="Unassembled WGS sequence"/>
</dbReference>
<sequence>MKILAVDDDESIRMLLENALTPSGNYDLTTAGSAKEVLETIDGASSTFDCFLVDIQMPDVNGIDLTKMIRQTPEYGHQPILMLTAMREKAYLDRAFMAG</sequence>
<dbReference type="Gene3D" id="3.40.50.2300">
    <property type="match status" value="1"/>
</dbReference>
<name>A0A1H8J0J4_9RHOB</name>
<dbReference type="RefSeq" id="WP_217644517.1">
    <property type="nucleotide sequence ID" value="NZ_FOBO01000027.1"/>
</dbReference>
<keyword evidence="1 2" id="KW-0597">Phosphoprotein</keyword>
<evidence type="ECO:0000313" key="4">
    <source>
        <dbReference type="EMBL" id="SEN74500.1"/>
    </source>
</evidence>
<dbReference type="SMART" id="SM00448">
    <property type="entry name" value="REC"/>
    <property type="match status" value="1"/>
</dbReference>
<proteinExistence type="predicted"/>
<dbReference type="EMBL" id="FOBO01000027">
    <property type="protein sequence ID" value="SEN74500.1"/>
    <property type="molecule type" value="Genomic_DNA"/>
</dbReference>
<feature type="modified residue" description="4-aspartylphosphate" evidence="2">
    <location>
        <position position="54"/>
    </location>
</feature>
<dbReference type="InterPro" id="IPR011006">
    <property type="entry name" value="CheY-like_superfamily"/>
</dbReference>
<protein>
    <submittedName>
        <fullName evidence="4">Response regulator receiver domain-containing protein</fullName>
    </submittedName>
</protein>
<dbReference type="SUPFAM" id="SSF52172">
    <property type="entry name" value="CheY-like"/>
    <property type="match status" value="1"/>
</dbReference>
<dbReference type="GO" id="GO:0000160">
    <property type="term" value="P:phosphorelay signal transduction system"/>
    <property type="evidence" value="ECO:0007669"/>
    <property type="project" value="InterPro"/>
</dbReference>
<reference evidence="4 5" key="1">
    <citation type="submission" date="2016-10" db="EMBL/GenBank/DDBJ databases">
        <authorList>
            <person name="de Groot N.N."/>
        </authorList>
    </citation>
    <scope>NUCLEOTIDE SEQUENCE [LARGE SCALE GENOMIC DNA]</scope>
    <source>
        <strain evidence="4 5">DSM 11457</strain>
    </source>
</reference>
<evidence type="ECO:0000256" key="2">
    <source>
        <dbReference type="PROSITE-ProRule" id="PRU00169"/>
    </source>
</evidence>
<gene>
    <name evidence="4" type="ORF">SAMN04488077_1271</name>
</gene>
<dbReference type="AlphaFoldDB" id="A0A1H8J0J4"/>
<feature type="domain" description="Response regulatory" evidence="3">
    <location>
        <begin position="2"/>
        <end position="99"/>
    </location>
</feature>
<dbReference type="PANTHER" id="PTHR44591:SF3">
    <property type="entry name" value="RESPONSE REGULATORY DOMAIN-CONTAINING PROTEIN"/>
    <property type="match status" value="1"/>
</dbReference>
<dbReference type="InterPro" id="IPR050595">
    <property type="entry name" value="Bact_response_regulator"/>
</dbReference>
<evidence type="ECO:0000259" key="3">
    <source>
        <dbReference type="PROSITE" id="PS50110"/>
    </source>
</evidence>
<dbReference type="PANTHER" id="PTHR44591">
    <property type="entry name" value="STRESS RESPONSE REGULATOR PROTEIN 1"/>
    <property type="match status" value="1"/>
</dbReference>
<accession>A0A1H8J0J4</accession>
<feature type="non-terminal residue" evidence="4">
    <location>
        <position position="99"/>
    </location>
</feature>
<evidence type="ECO:0000313" key="5">
    <source>
        <dbReference type="Proteomes" id="UP000182160"/>
    </source>
</evidence>